<feature type="region of interest" description="Disordered" evidence="1">
    <location>
        <begin position="257"/>
        <end position="281"/>
    </location>
</feature>
<dbReference type="AlphaFoldDB" id="A0AAU9GAU7"/>
<name>A0AAU9GAU7_DROMD</name>
<evidence type="ECO:0000256" key="1">
    <source>
        <dbReference type="SAM" id="MobiDB-lite"/>
    </source>
</evidence>
<dbReference type="EMBL" id="AP029267">
    <property type="protein sequence ID" value="BFG04655.1"/>
    <property type="molecule type" value="Genomic_DNA"/>
</dbReference>
<evidence type="ECO:0008006" key="4">
    <source>
        <dbReference type="Google" id="ProtNLM"/>
    </source>
</evidence>
<evidence type="ECO:0000313" key="2">
    <source>
        <dbReference type="EMBL" id="BFG04655.1"/>
    </source>
</evidence>
<evidence type="ECO:0000313" key="3">
    <source>
        <dbReference type="Proteomes" id="UP001500889"/>
    </source>
</evidence>
<gene>
    <name evidence="2" type="ORF">DMAD_03566</name>
</gene>
<protein>
    <recommendedName>
        <fullName evidence="4">Lethal hybrid rescue protein</fullName>
    </recommendedName>
</protein>
<proteinExistence type="predicted"/>
<dbReference type="Proteomes" id="UP001500889">
    <property type="component" value="Chromosome E"/>
</dbReference>
<organism evidence="2 3">
    <name type="scientific">Drosophila madeirensis</name>
    <name type="common">Fruit fly</name>
    <dbReference type="NCBI Taxonomy" id="30013"/>
    <lineage>
        <taxon>Eukaryota</taxon>
        <taxon>Metazoa</taxon>
        <taxon>Ecdysozoa</taxon>
        <taxon>Arthropoda</taxon>
        <taxon>Hexapoda</taxon>
        <taxon>Insecta</taxon>
        <taxon>Pterygota</taxon>
        <taxon>Neoptera</taxon>
        <taxon>Endopterygota</taxon>
        <taxon>Diptera</taxon>
        <taxon>Brachycera</taxon>
        <taxon>Muscomorpha</taxon>
        <taxon>Ephydroidea</taxon>
        <taxon>Drosophilidae</taxon>
        <taxon>Drosophila</taxon>
        <taxon>Sophophora</taxon>
    </lineage>
</organism>
<keyword evidence="3" id="KW-1185">Reference proteome</keyword>
<reference evidence="2 3" key="1">
    <citation type="submission" date="2024-02" db="EMBL/GenBank/DDBJ databases">
        <title>A chromosome-level genome assembly of Drosophila madeirensis, a fruit fly species endemic to Madeira island.</title>
        <authorList>
            <person name="Tomihara K."/>
            <person name="Llopart A."/>
            <person name="Yamamoto D."/>
        </authorList>
    </citation>
    <scope>NUCLEOTIDE SEQUENCE [LARGE SCALE GENOMIC DNA]</scope>
    <source>
        <strain evidence="2 3">RF1</strain>
    </source>
</reference>
<sequence>MDRRSGENSASVSRIEINISNTNFSSMIVVNDLLLLKLILKYPFLYCKAAQSKQDSDYDEWAWKQIADEFNSSYENLPLSTPFTAEELQWRWNILRPVIDTLSKTSGQIPIPLFDVVSKIARSLSAENVQPPLDVTMSQNFLLSQLPLVESMTMAERRRLEVECLDVILQHELETRATVPVGPKEMARVKIEYDEFLKSIQVKEMHLSPQTQLSLNGRDVKPVLVQANEAPASATPDCSSQRSNLVISGVVSAQNDIDPAPVVSPSKPQKEAIDRAPSVSPPLDINTEVEVALAAIELAIKMDNKRGNKPAKEIQKNPEKEVTAVAKTTDSPLTENPRHIPIKSAKYYTKKVRVRVKRVDLDDFMPLASIVGKRLRRGK</sequence>
<accession>A0AAU9GAU7</accession>